<evidence type="ECO:0000313" key="2">
    <source>
        <dbReference type="Proteomes" id="UP001519343"/>
    </source>
</evidence>
<gene>
    <name evidence="1" type="ORF">J2Z37_005137</name>
</gene>
<sequence length="100" mass="11744">MRLPKTVQIIDIEKQYDDLGRYLGQEEIVVTEFKAEIEPYSTKLAETFYGTTVTVTNRLFCYPISQLELGSIVKWGDKKFQVTSLMDYERHFEVLLELRS</sequence>
<dbReference type="EMBL" id="JAGGKT010000041">
    <property type="protein sequence ID" value="MBP1935100.1"/>
    <property type="molecule type" value="Genomic_DNA"/>
</dbReference>
<organism evidence="1 2">
    <name type="scientific">Ammoniphilus resinae</name>
    <dbReference type="NCBI Taxonomy" id="861532"/>
    <lineage>
        <taxon>Bacteria</taxon>
        <taxon>Bacillati</taxon>
        <taxon>Bacillota</taxon>
        <taxon>Bacilli</taxon>
        <taxon>Bacillales</taxon>
        <taxon>Paenibacillaceae</taxon>
        <taxon>Aneurinibacillus group</taxon>
        <taxon>Ammoniphilus</taxon>
    </lineage>
</organism>
<comment type="caution">
    <text evidence="1">The sequence shown here is derived from an EMBL/GenBank/DDBJ whole genome shotgun (WGS) entry which is preliminary data.</text>
</comment>
<dbReference type="Proteomes" id="UP001519343">
    <property type="component" value="Unassembled WGS sequence"/>
</dbReference>
<reference evidence="1 2" key="1">
    <citation type="submission" date="2021-03" db="EMBL/GenBank/DDBJ databases">
        <title>Genomic Encyclopedia of Type Strains, Phase IV (KMG-IV): sequencing the most valuable type-strain genomes for metagenomic binning, comparative biology and taxonomic classification.</title>
        <authorList>
            <person name="Goeker M."/>
        </authorList>
    </citation>
    <scope>NUCLEOTIDE SEQUENCE [LARGE SCALE GENOMIC DNA]</scope>
    <source>
        <strain evidence="1 2">DSM 24738</strain>
    </source>
</reference>
<accession>A0ABS4GXU7</accession>
<name>A0ABS4GXU7_9BACL</name>
<proteinExistence type="predicted"/>
<dbReference type="RefSeq" id="WP_209813059.1">
    <property type="nucleotide sequence ID" value="NZ_JAGGKT010000041.1"/>
</dbReference>
<protein>
    <recommendedName>
        <fullName evidence="3">Phage head-tail adaptor</fullName>
    </recommendedName>
</protein>
<evidence type="ECO:0008006" key="3">
    <source>
        <dbReference type="Google" id="ProtNLM"/>
    </source>
</evidence>
<keyword evidence="2" id="KW-1185">Reference proteome</keyword>
<evidence type="ECO:0000313" key="1">
    <source>
        <dbReference type="EMBL" id="MBP1935100.1"/>
    </source>
</evidence>